<name>A0A119HGE9_9BURK</name>
<dbReference type="RefSeq" id="WP_059630639.1">
    <property type="nucleotide sequence ID" value="NZ_LOVK01000089.1"/>
</dbReference>
<sequence>MNNKDPKGYYAILGVAPNADAGEIKAIYRRKAMELHPDRNKAANATEQFQLLNEAYGVLSDPATRAQYDTMSIDSGPQASAEAEEPPEPIVCSCCGKVTAQPRYAIFFEIKSYIFQTTRLAIQGIFCSACAEKKAFKASAITWLFGWWGIPWGPIYSLQAIFTNMFGGKQPANINARLATHQAWVFAVLGKTDIARAIALDALALVKKIKPDTAYAKTKKALGYDVTDEGTELSKQIEKLLELLGNDGSGNRLKDAWSLFRRPFYAQAVVACAVFGWVGYSIATAPPSQPPKGPKPYIAQPQNYAPQQPAFARPAVAPNGQPWPTVAGYVNGYPLIHSDGLSKVTVDNSQNDSDVFVKLVSLDGPNAFPVRVFFIPAHGSFTLDSVTAGRYDIRYQDLNTGGRSRSEQFSLEEIPTNDGTQYSNMTMTLYKVHNGNMHTYELSEDEF</sequence>
<protein>
    <submittedName>
        <fullName evidence="3">Molecular chaperone DnaJ</fullName>
    </submittedName>
</protein>
<dbReference type="CDD" id="cd06257">
    <property type="entry name" value="DnaJ"/>
    <property type="match status" value="1"/>
</dbReference>
<evidence type="ECO:0000259" key="2">
    <source>
        <dbReference type="PROSITE" id="PS50076"/>
    </source>
</evidence>
<dbReference type="PRINTS" id="PR00625">
    <property type="entry name" value="JDOMAIN"/>
</dbReference>
<dbReference type="InterPro" id="IPR001623">
    <property type="entry name" value="DnaJ_domain"/>
</dbReference>
<dbReference type="PANTHER" id="PTHR43096:SF52">
    <property type="entry name" value="DNAJ HOMOLOG 1, MITOCHONDRIAL-RELATED"/>
    <property type="match status" value="1"/>
</dbReference>
<dbReference type="SUPFAM" id="SSF46565">
    <property type="entry name" value="Chaperone J-domain"/>
    <property type="match status" value="1"/>
</dbReference>
<dbReference type="GO" id="GO:0042026">
    <property type="term" value="P:protein refolding"/>
    <property type="evidence" value="ECO:0007669"/>
    <property type="project" value="TreeGrafter"/>
</dbReference>
<dbReference type="GO" id="GO:0051082">
    <property type="term" value="F:unfolded protein binding"/>
    <property type="evidence" value="ECO:0007669"/>
    <property type="project" value="TreeGrafter"/>
</dbReference>
<dbReference type="SMART" id="SM00271">
    <property type="entry name" value="DnaJ"/>
    <property type="match status" value="1"/>
</dbReference>
<organism evidence="3 4">
    <name type="scientific">Burkholderia ubonensis</name>
    <dbReference type="NCBI Taxonomy" id="101571"/>
    <lineage>
        <taxon>Bacteria</taxon>
        <taxon>Pseudomonadati</taxon>
        <taxon>Pseudomonadota</taxon>
        <taxon>Betaproteobacteria</taxon>
        <taxon>Burkholderiales</taxon>
        <taxon>Burkholderiaceae</taxon>
        <taxon>Burkholderia</taxon>
        <taxon>Burkholderia cepacia complex</taxon>
    </lineage>
</organism>
<evidence type="ECO:0000313" key="4">
    <source>
        <dbReference type="Proteomes" id="UP000060630"/>
    </source>
</evidence>
<dbReference type="GO" id="GO:0005737">
    <property type="term" value="C:cytoplasm"/>
    <property type="evidence" value="ECO:0007669"/>
    <property type="project" value="TreeGrafter"/>
</dbReference>
<evidence type="ECO:0000256" key="1">
    <source>
        <dbReference type="ARBA" id="ARBA00023186"/>
    </source>
</evidence>
<dbReference type="InterPro" id="IPR036869">
    <property type="entry name" value="J_dom_sf"/>
</dbReference>
<dbReference type="Gene3D" id="1.10.287.110">
    <property type="entry name" value="DnaJ domain"/>
    <property type="match status" value="1"/>
</dbReference>
<accession>A0A119HGE9</accession>
<proteinExistence type="predicted"/>
<dbReference type="Proteomes" id="UP000060630">
    <property type="component" value="Unassembled WGS sequence"/>
</dbReference>
<dbReference type="AlphaFoldDB" id="A0A119HGE9"/>
<keyword evidence="1" id="KW-0143">Chaperone</keyword>
<feature type="domain" description="J" evidence="2">
    <location>
        <begin position="8"/>
        <end position="72"/>
    </location>
</feature>
<comment type="caution">
    <text evidence="3">The sequence shown here is derived from an EMBL/GenBank/DDBJ whole genome shotgun (WGS) entry which is preliminary data.</text>
</comment>
<dbReference type="PROSITE" id="PS50076">
    <property type="entry name" value="DNAJ_2"/>
    <property type="match status" value="1"/>
</dbReference>
<dbReference type="PANTHER" id="PTHR43096">
    <property type="entry name" value="DNAJ HOMOLOG 1, MITOCHONDRIAL-RELATED"/>
    <property type="match status" value="1"/>
</dbReference>
<dbReference type="Pfam" id="PF00226">
    <property type="entry name" value="DnaJ"/>
    <property type="match status" value="1"/>
</dbReference>
<reference evidence="3 4" key="1">
    <citation type="submission" date="2015-11" db="EMBL/GenBank/DDBJ databases">
        <title>Expanding the genomic diversity of Burkholderia species for the development of highly accurate diagnostics.</title>
        <authorList>
            <person name="Sahl J."/>
            <person name="Keim P."/>
            <person name="Wagner D."/>
        </authorList>
    </citation>
    <scope>NUCLEOTIDE SEQUENCE [LARGE SCALE GENOMIC DNA]</scope>
    <source>
        <strain evidence="3 4">MSMB2087WGS</strain>
    </source>
</reference>
<evidence type="ECO:0000313" key="3">
    <source>
        <dbReference type="EMBL" id="KWA85394.1"/>
    </source>
</evidence>
<gene>
    <name evidence="3" type="ORF">WL29_15955</name>
</gene>
<dbReference type="EMBL" id="LPHD01000020">
    <property type="protein sequence ID" value="KWA85394.1"/>
    <property type="molecule type" value="Genomic_DNA"/>
</dbReference>